<dbReference type="AlphaFoldDB" id="A0A7S4SPG5"/>
<reference evidence="2" key="1">
    <citation type="submission" date="2021-01" db="EMBL/GenBank/DDBJ databases">
        <authorList>
            <person name="Corre E."/>
            <person name="Pelletier E."/>
            <person name="Niang G."/>
            <person name="Scheremetjew M."/>
            <person name="Finn R."/>
            <person name="Kale V."/>
            <person name="Holt S."/>
            <person name="Cochrane G."/>
            <person name="Meng A."/>
            <person name="Brown T."/>
            <person name="Cohen L."/>
        </authorList>
    </citation>
    <scope>NUCLEOTIDE SEQUENCE</scope>
    <source>
        <strain evidence="2">CCMP3105</strain>
    </source>
</reference>
<feature type="region of interest" description="Disordered" evidence="1">
    <location>
        <begin position="29"/>
        <end position="80"/>
    </location>
</feature>
<name>A0A7S4SPG5_9DINO</name>
<protein>
    <submittedName>
        <fullName evidence="2">Uncharacterized protein</fullName>
    </submittedName>
</protein>
<gene>
    <name evidence="2" type="ORF">AMON00008_LOCUS53497</name>
</gene>
<dbReference type="EMBL" id="HBNR01075316">
    <property type="protein sequence ID" value="CAE4651654.1"/>
    <property type="molecule type" value="Transcribed_RNA"/>
</dbReference>
<evidence type="ECO:0000313" key="2">
    <source>
        <dbReference type="EMBL" id="CAE4651654.1"/>
    </source>
</evidence>
<feature type="region of interest" description="Disordered" evidence="1">
    <location>
        <begin position="300"/>
        <end position="324"/>
    </location>
</feature>
<evidence type="ECO:0000256" key="1">
    <source>
        <dbReference type="SAM" id="MobiDB-lite"/>
    </source>
</evidence>
<feature type="compositionally biased region" description="Basic and acidic residues" evidence="1">
    <location>
        <begin position="45"/>
        <end position="54"/>
    </location>
</feature>
<sequence>MARRQGHPRAPGARRAELCSLAVAPPSGVAAAAGQPQRRLCPGEGDGRAARGERTNPGARGRACATTATSGPQTAGAEEGRNFQDEVVRRLAAGSPEALDPAEDEAFFHVLRSQELDGIMRLSSALKLAHALAERGQEVALHSAVEFETQLRNAREILLVRPHLSIELAQVCEASRSLVNVAALVYEELEQDALQQPAGKYNQYCYVLVDLADWRARCGQWEHARRLLKVARGMPPSLQDPRVFPCFYAWRFDSDSAVPRDGFRVEAPRSLADAELPIMRPLPHAHRSCPCSRRAIQSHHSASEPALAGDSPGGAQRARGRSLTSASAFGGRELGLWQAAPGPMSTAAEEEGPRCLPGALPRTDAQALPPAPLRESLCRELDRRFNVGGCLLGLGDPPSPWSAAGPPALRVRAVAAAARRLVKARRFAVRVVDSEAGDNAAGPAGEPAAPCVPGEGRQGSHRCVDVEMSSSHPAVVSDAGGIC</sequence>
<proteinExistence type="predicted"/>
<accession>A0A7S4SPG5</accession>
<feature type="compositionally biased region" description="Low complexity" evidence="1">
    <location>
        <begin position="58"/>
        <end position="69"/>
    </location>
</feature>
<organism evidence="2">
    <name type="scientific">Alexandrium monilatum</name>
    <dbReference type="NCBI Taxonomy" id="311494"/>
    <lineage>
        <taxon>Eukaryota</taxon>
        <taxon>Sar</taxon>
        <taxon>Alveolata</taxon>
        <taxon>Dinophyceae</taxon>
        <taxon>Gonyaulacales</taxon>
        <taxon>Pyrocystaceae</taxon>
        <taxon>Alexandrium</taxon>
    </lineage>
</organism>